<evidence type="ECO:0000313" key="3">
    <source>
        <dbReference type="Proteomes" id="UP001244207"/>
    </source>
</evidence>
<organism evidence="2 3">
    <name type="scientific">Glomerella acutata</name>
    <name type="common">Colletotrichum acutatum</name>
    <dbReference type="NCBI Taxonomy" id="27357"/>
    <lineage>
        <taxon>Eukaryota</taxon>
        <taxon>Fungi</taxon>
        <taxon>Dikarya</taxon>
        <taxon>Ascomycota</taxon>
        <taxon>Pezizomycotina</taxon>
        <taxon>Sordariomycetes</taxon>
        <taxon>Hypocreomycetidae</taxon>
        <taxon>Glomerellales</taxon>
        <taxon>Glomerellaceae</taxon>
        <taxon>Colletotrichum</taxon>
        <taxon>Colletotrichum acutatum species complex</taxon>
    </lineage>
</organism>
<dbReference type="EMBL" id="JAHMHS010000002">
    <property type="protein sequence ID" value="KAK1731534.1"/>
    <property type="molecule type" value="Genomic_DNA"/>
</dbReference>
<keyword evidence="3" id="KW-1185">Reference proteome</keyword>
<proteinExistence type="predicted"/>
<keyword evidence="1" id="KW-0472">Membrane</keyword>
<reference evidence="2" key="1">
    <citation type="submission" date="2021-12" db="EMBL/GenBank/DDBJ databases">
        <title>Comparative genomics, transcriptomics and evolutionary studies reveal genomic signatures of adaptation to plant cell wall in hemibiotrophic fungi.</title>
        <authorList>
            <consortium name="DOE Joint Genome Institute"/>
            <person name="Baroncelli R."/>
            <person name="Diaz J.F."/>
            <person name="Benocci T."/>
            <person name="Peng M."/>
            <person name="Battaglia E."/>
            <person name="Haridas S."/>
            <person name="Andreopoulos W."/>
            <person name="Labutti K."/>
            <person name="Pangilinan J."/>
            <person name="Floch G.L."/>
            <person name="Makela M.R."/>
            <person name="Henrissat B."/>
            <person name="Grigoriev I.V."/>
            <person name="Crouch J.A."/>
            <person name="De Vries R.P."/>
            <person name="Sukno S.A."/>
            <person name="Thon M.R."/>
        </authorList>
    </citation>
    <scope>NUCLEOTIDE SEQUENCE</scope>
    <source>
        <strain evidence="2">CBS 112980</strain>
    </source>
</reference>
<name>A0AAD8XQH0_GLOAC</name>
<keyword evidence="1" id="KW-0812">Transmembrane</keyword>
<comment type="caution">
    <text evidence="2">The sequence shown here is derived from an EMBL/GenBank/DDBJ whole genome shotgun (WGS) entry which is preliminary data.</text>
</comment>
<feature type="transmembrane region" description="Helical" evidence="1">
    <location>
        <begin position="132"/>
        <end position="153"/>
    </location>
</feature>
<dbReference type="RefSeq" id="XP_060371589.1">
    <property type="nucleotide sequence ID" value="XM_060509909.1"/>
</dbReference>
<gene>
    <name evidence="2" type="ORF">BDZ83DRAFT_646038</name>
</gene>
<evidence type="ECO:0000313" key="2">
    <source>
        <dbReference type="EMBL" id="KAK1731534.1"/>
    </source>
</evidence>
<dbReference type="AlphaFoldDB" id="A0AAD8XQH0"/>
<dbReference type="Proteomes" id="UP001244207">
    <property type="component" value="Unassembled WGS sequence"/>
</dbReference>
<dbReference type="GeneID" id="85393808"/>
<keyword evidence="1" id="KW-1133">Transmembrane helix</keyword>
<accession>A0AAD8XQH0</accession>
<protein>
    <submittedName>
        <fullName evidence="2">Uncharacterized protein</fullName>
    </submittedName>
</protein>
<evidence type="ECO:0000256" key="1">
    <source>
        <dbReference type="SAM" id="Phobius"/>
    </source>
</evidence>
<sequence>MSCQLRSLEFSLADPPSRSLLYCLWSTSSDSGTIIVGLSVLSAGTKSYVELYQQVILTGEAFTRLRGIQIHDLEASFCRVTFSSVRRLHGWSAWLINLTGENFRRSREPVVCTNARATKVPRRQNKTRPPYYLPRTVWSILCITIVTTIVFGGCSAPKCALPSQPDDAAGNER</sequence>